<dbReference type="PROSITE" id="PS51123">
    <property type="entry name" value="OMPA_2"/>
    <property type="match status" value="1"/>
</dbReference>
<name>A0A7Y0A0H0_9BURK</name>
<protein>
    <submittedName>
        <fullName evidence="6">OmpA family protein</fullName>
    </submittedName>
</protein>
<dbReference type="RefSeq" id="WP_169500412.1">
    <property type="nucleotide sequence ID" value="NZ_JABBFZ010000019.1"/>
</dbReference>
<evidence type="ECO:0000259" key="5">
    <source>
        <dbReference type="PROSITE" id="PS51123"/>
    </source>
</evidence>
<organism evidence="6 7">
    <name type="scientific">Paraburkholderia antibiotica</name>
    <dbReference type="NCBI Taxonomy" id="2728839"/>
    <lineage>
        <taxon>Bacteria</taxon>
        <taxon>Pseudomonadati</taxon>
        <taxon>Pseudomonadota</taxon>
        <taxon>Betaproteobacteria</taxon>
        <taxon>Burkholderiales</taxon>
        <taxon>Burkholderiaceae</taxon>
        <taxon>Paraburkholderia</taxon>
    </lineage>
</organism>
<keyword evidence="2 4" id="KW-0472">Membrane</keyword>
<dbReference type="Pfam" id="PF00691">
    <property type="entry name" value="OmpA"/>
    <property type="match status" value="1"/>
</dbReference>
<dbReference type="PRINTS" id="PR01021">
    <property type="entry name" value="OMPADOMAIN"/>
</dbReference>
<keyword evidence="3" id="KW-0998">Cell outer membrane</keyword>
<comment type="subcellular location">
    <subcellularLocation>
        <location evidence="1">Cell outer membrane</location>
    </subcellularLocation>
</comment>
<proteinExistence type="predicted"/>
<dbReference type="EMBL" id="JABBFZ010000019">
    <property type="protein sequence ID" value="NML34226.1"/>
    <property type="molecule type" value="Genomic_DNA"/>
</dbReference>
<evidence type="ECO:0000256" key="2">
    <source>
        <dbReference type="ARBA" id="ARBA00023136"/>
    </source>
</evidence>
<feature type="domain" description="OmpA-like" evidence="5">
    <location>
        <begin position="114"/>
        <end position="229"/>
    </location>
</feature>
<keyword evidence="7" id="KW-1185">Reference proteome</keyword>
<dbReference type="Proteomes" id="UP000583127">
    <property type="component" value="Unassembled WGS sequence"/>
</dbReference>
<gene>
    <name evidence="6" type="ORF">HHL14_25770</name>
</gene>
<dbReference type="PANTHER" id="PTHR30329:SF21">
    <property type="entry name" value="LIPOPROTEIN YIAD-RELATED"/>
    <property type="match status" value="1"/>
</dbReference>
<dbReference type="PANTHER" id="PTHR30329">
    <property type="entry name" value="STATOR ELEMENT OF FLAGELLAR MOTOR COMPLEX"/>
    <property type="match status" value="1"/>
</dbReference>
<dbReference type="CDD" id="cd07185">
    <property type="entry name" value="OmpA_C-like"/>
    <property type="match status" value="1"/>
</dbReference>
<dbReference type="PROSITE" id="PS51257">
    <property type="entry name" value="PROKAR_LIPOPROTEIN"/>
    <property type="match status" value="1"/>
</dbReference>
<dbReference type="InterPro" id="IPR036737">
    <property type="entry name" value="OmpA-like_sf"/>
</dbReference>
<evidence type="ECO:0000256" key="1">
    <source>
        <dbReference type="ARBA" id="ARBA00004442"/>
    </source>
</evidence>
<dbReference type="GO" id="GO:0009279">
    <property type="term" value="C:cell outer membrane"/>
    <property type="evidence" value="ECO:0007669"/>
    <property type="project" value="UniProtKB-SubCell"/>
</dbReference>
<reference evidence="6 7" key="1">
    <citation type="submission" date="2020-04" db="EMBL/GenBank/DDBJ databases">
        <title>Paraburkholderia sp. G-4-1-8 isolated from soil.</title>
        <authorList>
            <person name="Dahal R.H."/>
        </authorList>
    </citation>
    <scope>NUCLEOTIDE SEQUENCE [LARGE SCALE GENOMIC DNA]</scope>
    <source>
        <strain evidence="6 7">G-4-1-8</strain>
    </source>
</reference>
<dbReference type="InterPro" id="IPR050330">
    <property type="entry name" value="Bact_OuterMem_StrucFunc"/>
</dbReference>
<evidence type="ECO:0000313" key="7">
    <source>
        <dbReference type="Proteomes" id="UP000583127"/>
    </source>
</evidence>
<sequence>MVKALTAAVVLAGLGLAGCQSSSGLTYSLHSVQLDNGQHAYRVTCLGLLEDGATCRREAERICEKDGGQLHVLEGISPVGHTAQKDQRELLFQCGTPEQPAAAAPAAPVVAPVPKTQQLSLAGDATFDTAQATLRPAATQQLDKLIANSAGVTIDTVVIKGYTDSRGSTTQNLDLSQRRAQTVAHYLDAHGLRAHRYDVHGYGDAQPVASNATAQGRAQNRRVEILINQ</sequence>
<dbReference type="Gene3D" id="3.30.1330.60">
    <property type="entry name" value="OmpA-like domain"/>
    <property type="match status" value="1"/>
</dbReference>
<dbReference type="PRINTS" id="PR01023">
    <property type="entry name" value="NAFLGMOTY"/>
</dbReference>
<dbReference type="AlphaFoldDB" id="A0A7Y0A0H0"/>
<dbReference type="SUPFAM" id="SSF103088">
    <property type="entry name" value="OmpA-like"/>
    <property type="match status" value="1"/>
</dbReference>
<evidence type="ECO:0000313" key="6">
    <source>
        <dbReference type="EMBL" id="NML34226.1"/>
    </source>
</evidence>
<evidence type="ECO:0000256" key="3">
    <source>
        <dbReference type="ARBA" id="ARBA00023237"/>
    </source>
</evidence>
<accession>A0A7Y0A0H0</accession>
<comment type="caution">
    <text evidence="6">The sequence shown here is derived from an EMBL/GenBank/DDBJ whole genome shotgun (WGS) entry which is preliminary data.</text>
</comment>
<dbReference type="InterPro" id="IPR006665">
    <property type="entry name" value="OmpA-like"/>
</dbReference>
<evidence type="ECO:0000256" key="4">
    <source>
        <dbReference type="PROSITE-ProRule" id="PRU00473"/>
    </source>
</evidence>
<dbReference type="InterPro" id="IPR006664">
    <property type="entry name" value="OMP_bac"/>
</dbReference>